<organism evidence="3 4">
    <name type="scientific">Leifsonia stereocauli</name>
    <dbReference type="NCBI Taxonomy" id="3134136"/>
    <lineage>
        <taxon>Bacteria</taxon>
        <taxon>Bacillati</taxon>
        <taxon>Actinomycetota</taxon>
        <taxon>Actinomycetes</taxon>
        <taxon>Micrococcales</taxon>
        <taxon>Microbacteriaceae</taxon>
        <taxon>Leifsonia</taxon>
    </lineage>
</organism>
<feature type="domain" description="HTH cro/C1-type" evidence="2">
    <location>
        <begin position="12"/>
        <end position="66"/>
    </location>
</feature>
<dbReference type="SMART" id="SM00530">
    <property type="entry name" value="HTH_XRE"/>
    <property type="match status" value="1"/>
</dbReference>
<gene>
    <name evidence="3" type="ORF">WJX64_00580</name>
</gene>
<dbReference type="InterPro" id="IPR013096">
    <property type="entry name" value="Cupin_2"/>
</dbReference>
<dbReference type="SUPFAM" id="SSF51182">
    <property type="entry name" value="RmlC-like cupins"/>
    <property type="match status" value="1"/>
</dbReference>
<dbReference type="Gene3D" id="1.10.260.40">
    <property type="entry name" value="lambda repressor-like DNA-binding domains"/>
    <property type="match status" value="1"/>
</dbReference>
<keyword evidence="4" id="KW-1185">Reference proteome</keyword>
<dbReference type="SUPFAM" id="SSF47413">
    <property type="entry name" value="lambda repressor-like DNA-binding domains"/>
    <property type="match status" value="1"/>
</dbReference>
<dbReference type="Gene3D" id="2.60.120.10">
    <property type="entry name" value="Jelly Rolls"/>
    <property type="match status" value="1"/>
</dbReference>
<dbReference type="PANTHER" id="PTHR46797">
    <property type="entry name" value="HTH-TYPE TRANSCRIPTIONAL REGULATOR"/>
    <property type="match status" value="1"/>
</dbReference>
<keyword evidence="1" id="KW-0238">DNA-binding</keyword>
<dbReference type="InterPro" id="IPR001387">
    <property type="entry name" value="Cro/C1-type_HTH"/>
</dbReference>
<dbReference type="PANTHER" id="PTHR46797:SF1">
    <property type="entry name" value="METHYLPHOSPHONATE SYNTHASE"/>
    <property type="match status" value="1"/>
</dbReference>
<dbReference type="EMBL" id="JBCLVG010000001">
    <property type="protein sequence ID" value="MEN1945033.1"/>
    <property type="molecule type" value="Genomic_DNA"/>
</dbReference>
<dbReference type="InterPro" id="IPR010982">
    <property type="entry name" value="Lambda_DNA-bd_dom_sf"/>
</dbReference>
<dbReference type="RefSeq" id="WP_342110775.1">
    <property type="nucleotide sequence ID" value="NZ_JBCAUN010000001.1"/>
</dbReference>
<sequence>MGPDPARVGDRLRAIRESRGLTLRDVEEVSGISISTLSRLEAGTRRAQLDLLMPLAQLYRLTLDDLVGAPAMGDARIHPRPRVSNGVVTVPLSGGTGSWEAFKQVHPPAPDKAIRQWVHPGWDWLYVISGRLKLLLADDELILEPGEAAEFDTHVPHGFGNPGLAVLEVLCLFNPDGARLHTRASA</sequence>
<evidence type="ECO:0000256" key="1">
    <source>
        <dbReference type="ARBA" id="ARBA00023125"/>
    </source>
</evidence>
<dbReference type="CDD" id="cd00093">
    <property type="entry name" value="HTH_XRE"/>
    <property type="match status" value="1"/>
</dbReference>
<evidence type="ECO:0000313" key="3">
    <source>
        <dbReference type="EMBL" id="MEN1945033.1"/>
    </source>
</evidence>
<protein>
    <submittedName>
        <fullName evidence="3">Helix-turn-helix transcriptional regulator</fullName>
    </submittedName>
</protein>
<dbReference type="CDD" id="cd02209">
    <property type="entry name" value="cupin_XRE_C"/>
    <property type="match status" value="1"/>
</dbReference>
<reference evidence="3 4" key="1">
    <citation type="submission" date="2024-03" db="EMBL/GenBank/DDBJ databases">
        <title>YIM 134122 draft genome.</title>
        <authorList>
            <person name="Zuo S."/>
            <person name="Xiong L."/>
        </authorList>
    </citation>
    <scope>NUCLEOTIDE SEQUENCE [LARGE SCALE GENOMIC DNA]</scope>
    <source>
        <strain evidence="3 4">YIM 134122</strain>
    </source>
</reference>
<accession>A0ABU9VZ55</accession>
<dbReference type="Pfam" id="PF07883">
    <property type="entry name" value="Cupin_2"/>
    <property type="match status" value="1"/>
</dbReference>
<evidence type="ECO:0000313" key="4">
    <source>
        <dbReference type="Proteomes" id="UP001425155"/>
    </source>
</evidence>
<dbReference type="InterPro" id="IPR014710">
    <property type="entry name" value="RmlC-like_jellyroll"/>
</dbReference>
<dbReference type="Proteomes" id="UP001425155">
    <property type="component" value="Unassembled WGS sequence"/>
</dbReference>
<dbReference type="Pfam" id="PF01381">
    <property type="entry name" value="HTH_3"/>
    <property type="match status" value="1"/>
</dbReference>
<proteinExistence type="predicted"/>
<dbReference type="PROSITE" id="PS50943">
    <property type="entry name" value="HTH_CROC1"/>
    <property type="match status" value="1"/>
</dbReference>
<comment type="caution">
    <text evidence="3">The sequence shown here is derived from an EMBL/GenBank/DDBJ whole genome shotgun (WGS) entry which is preliminary data.</text>
</comment>
<dbReference type="InterPro" id="IPR050807">
    <property type="entry name" value="TransReg_Diox_bact_type"/>
</dbReference>
<name>A0ABU9VZ55_9MICO</name>
<evidence type="ECO:0000259" key="2">
    <source>
        <dbReference type="PROSITE" id="PS50943"/>
    </source>
</evidence>
<dbReference type="InterPro" id="IPR011051">
    <property type="entry name" value="RmlC_Cupin_sf"/>
</dbReference>